<dbReference type="InterPro" id="IPR000569">
    <property type="entry name" value="HECT_dom"/>
</dbReference>
<dbReference type="GO" id="GO:0043161">
    <property type="term" value="P:proteasome-mediated ubiquitin-dependent protein catabolic process"/>
    <property type="evidence" value="ECO:0007669"/>
    <property type="project" value="TreeGrafter"/>
</dbReference>
<evidence type="ECO:0000259" key="5">
    <source>
        <dbReference type="PROSITE" id="PS50237"/>
    </source>
</evidence>
<dbReference type="STRING" id="691883.A0A058Z531"/>
<feature type="compositionally biased region" description="Basic residues" evidence="4">
    <location>
        <begin position="1306"/>
        <end position="1316"/>
    </location>
</feature>
<dbReference type="eggNOG" id="KOG0170">
    <property type="taxonomic scope" value="Eukaryota"/>
</dbReference>
<dbReference type="OrthoDB" id="271273at2759"/>
<dbReference type="Gene3D" id="3.30.2410.10">
    <property type="entry name" value="Hect, E3 ligase catalytic domain"/>
    <property type="match status" value="1"/>
</dbReference>
<dbReference type="GO" id="GO:0000209">
    <property type="term" value="P:protein polyubiquitination"/>
    <property type="evidence" value="ECO:0007669"/>
    <property type="project" value="TreeGrafter"/>
</dbReference>
<evidence type="ECO:0000256" key="4">
    <source>
        <dbReference type="SAM" id="MobiDB-lite"/>
    </source>
</evidence>
<feature type="domain" description="HECT" evidence="5">
    <location>
        <begin position="1888"/>
        <end position="2299"/>
    </location>
</feature>
<gene>
    <name evidence="6" type="ORF">H696_04433</name>
</gene>
<feature type="compositionally biased region" description="Low complexity" evidence="4">
    <location>
        <begin position="1317"/>
        <end position="1359"/>
    </location>
</feature>
<evidence type="ECO:0000256" key="3">
    <source>
        <dbReference type="PROSITE-ProRule" id="PRU00104"/>
    </source>
</evidence>
<feature type="active site" description="Glycyl thioester intermediate" evidence="3">
    <location>
        <position position="2266"/>
    </location>
</feature>
<feature type="compositionally biased region" description="Low complexity" evidence="4">
    <location>
        <begin position="1259"/>
        <end position="1286"/>
    </location>
</feature>
<keyword evidence="1" id="KW-0808">Transferase</keyword>
<dbReference type="Gene3D" id="3.90.1750.10">
    <property type="entry name" value="Hect, E3 ligase catalytic domains"/>
    <property type="match status" value="1"/>
</dbReference>
<keyword evidence="7" id="KW-1185">Reference proteome</keyword>
<evidence type="ECO:0000313" key="6">
    <source>
        <dbReference type="EMBL" id="KCV69013.1"/>
    </source>
</evidence>
<accession>A0A058Z531</accession>
<sequence>MNNFSMIIRNVERGDLESLYMLCEMLLLSNQASLMMFPYGEFNRVMFKKLAPSAELDDETVIFSTASLTCLENACEAQPMLVLHLAKPLAPVLAEYVAQERYPLLREQAMSMALKLLAAPTAPAAAPQTRTFFTFLRRAGPTAAPLDPPPFSDFITVPDDLGLTIGMPRLVLMPLVRAGLFGEALRALGNSTGHVQRHALELIFALMHTPSLEMFACPIFESKWHRTFVARSPVPAGAFARVVPALRQVADDGRLFRRFLPALFDLAFIINTELPAQRGELLDSSSPIRYLSSAEVYERLFDEETLLFLFDTLMQRPDMPVCDAGQIALLCDILFQLGNMSPNFLPLLVRRRADCLPQVCRWLLTSALDLPAAQVPWLPWLLPGMAPTPGPAPAAYRNLATTKDGPGNAIKVVFTLLAMARADFRTTPASGPALRHLFDIRADPFLVPKFSSSSTGFSARMHFSSLEGGLLSAARRGDVHEVLRTHFNREMPRVQSDHLSWISFSPGLAQVLEAAGCGGGGGGGGGGTTSGPGAATDAPEPTSSGANYQPIYADGAVVLEPEQLAILTAGTVTDWGRHQARRLAEDLTPAAAAHLAGDFLVQVLPVLILGFLKAKVDNMAYIGLLRALVRVLSLPRVVETLWPGAEAATGPDTSVLPLRQLAQVVLSTLPAARFCFEVLINGSDSGLVPDAPCSLFATDRRSPMASIMTLQLVRLLVDLLPTADEHGVLAARLRALATMPAPEGAPSDALAMAFLCPPPGAVALLERRPFAQSLRREGALHTLQRFLQSSCVHRPVGLGPYLGASREVHAGHLAVCQRHITAWFHFQTGSLLNVLEQMATQPAAGAASASAAAAAARRAARALSGDALMSDPDGSPIAEGGGADEDDDALEGAGPMAFALRFLAALPADMVPAGLATFSRLDTLDLLTHVAGALDTTQSIPLLVAYLGVVASLLVGEVLPEAGACAAGSASSPGAGPAAGSPGSGSMAGCPGSQATLLGRSDSSVLSTFEFTQSGLAERLVDLFTMSTSMAADGPASAPPSKWLAQLSAFVFVFFGWPLSDHVSAADAAVIRTLPVPPPAALERLLGLLHKTVGRHCAGAQTQLPLLFPTDNDPAALPFVPTVREGSDQDYPAPVDEEAKSRSLKYVKQKVQVRVTLASDSLLAGHFDAFADGTISKDVLLPAQATVAQLAQAVRRMQTHQSSMMFLGIGRNDSIDNVVSIDVDPAPAETFSFPSPSLDFDDEGHIAPVSPFGIPFSKPGGHSDPAAGGSGSGSSRSSRASPDMAPTTEAAGGPDEAADPETSRTSRTRSAGRRMLSRSNYLLSSLRQQEARRQAAAAAAAPPADEAPGNTSGNNSSSSSGGGGSSSSEDDSSPVGRRRRRQSSPPSRSSSSSEDTDSDEQSDDQSDSEPDSASILELFSRAAAAQPNIMPDEAQALMQLMSMLEGAAGGARRRGGAPARPSAGKSRRDIIQLVHDRDTLHRPKLDRSLAAFIRKSAAQYPFAPDAGSVRRAGSYQDAGVQEYSLFLGDRALPYSMSFLQVLNIHSRAPSMFMAHPLHIELVVRPFQPSHYAPVHEVAALGIPGTLLNMPFDPAHFDDTHTWVLPESDPAADLETANLDGVEHFLATPQDLLSRNMRLPLIIDPKSGSRAIGTQLKFSLALIHLIRALASRTSRSAFFDMNPTVDKAQLPIPFVISDAELPGRRQYNAFANAHLSSMLLADLNQLETCLTASVSPVLKALAFACPHLFSVESRLLLVRNNITGPKIAGQELVTRNPALESQYTHLFPYTDTGSRFAVHRRGLRASSQLITKELSSSGRAPHIRFDQEVGTGSGPTMEFFHKASREFARRGLGLWLGDDQFVEHVPRSPDAMAPAEAPNRAPYFAMQWLFAPSAGLGPDSDLTDVPLTIGAADAAGPFVSVPDAGLYPRPTLSQNDARAFGQEHLVHARFFALGQLVGCSLLNATILELPLSAAFWRAVVFGLDADVPMAAGPTGAATSPGKPWADAVSGVMGATPRAAVCMDLLEEVDPRLHMSMQRLFRFVCDKRRILADTGLSRAEQDRQIQALTLDGQPLEALALDFTLPGAPHIELLPRGSDIPVTALNVDRYLALVIQNLTKHWSIAARVAAFRAGLGTFLVVEELIPLVAGGLMRSVDDVPGQAPMDLLLGGATESWTLEYLAEHIRPSYGFTADSPAFKALLRVLSELDDTQRAAFLAFTTGASRLPIGGLASIQPPLSVVNKTSSHVASDSSAAGPTDDTSLPSSMTCSHTLKIPNYSSEAILRERLLTAIYEGTGSFHLS</sequence>
<feature type="region of interest" description="Disordered" evidence="4">
    <location>
        <begin position="1249"/>
        <end position="1412"/>
    </location>
</feature>
<dbReference type="SMART" id="SM00119">
    <property type="entry name" value="HECTc"/>
    <property type="match status" value="1"/>
</dbReference>
<dbReference type="InterPro" id="IPR045322">
    <property type="entry name" value="HECTD1/TRIP12-like"/>
</dbReference>
<dbReference type="EMBL" id="KB932207">
    <property type="protein sequence ID" value="KCV69013.1"/>
    <property type="molecule type" value="Genomic_DNA"/>
</dbReference>
<dbReference type="PANTHER" id="PTHR45670:SF1">
    <property type="entry name" value="E3 UBIQUITIN-PROTEIN LIGASE HECTD1"/>
    <property type="match status" value="1"/>
</dbReference>
<feature type="compositionally biased region" description="Low complexity" evidence="4">
    <location>
        <begin position="1383"/>
        <end position="1393"/>
    </location>
</feature>
<dbReference type="GeneID" id="20529158"/>
<feature type="region of interest" description="Disordered" evidence="4">
    <location>
        <begin position="866"/>
        <end position="889"/>
    </location>
</feature>
<dbReference type="Proteomes" id="UP000030693">
    <property type="component" value="Unassembled WGS sequence"/>
</dbReference>
<keyword evidence="2 3" id="KW-0833">Ubl conjugation pathway</keyword>
<evidence type="ECO:0000256" key="2">
    <source>
        <dbReference type="ARBA" id="ARBA00022786"/>
    </source>
</evidence>
<feature type="compositionally biased region" description="Gly residues" evidence="4">
    <location>
        <begin position="520"/>
        <end position="530"/>
    </location>
</feature>
<evidence type="ECO:0000313" key="7">
    <source>
        <dbReference type="Proteomes" id="UP000030693"/>
    </source>
</evidence>
<dbReference type="GO" id="GO:0061630">
    <property type="term" value="F:ubiquitin protein ligase activity"/>
    <property type="evidence" value="ECO:0007669"/>
    <property type="project" value="InterPro"/>
</dbReference>
<proteinExistence type="predicted"/>
<feature type="region of interest" description="Disordered" evidence="4">
    <location>
        <begin position="520"/>
        <end position="546"/>
    </location>
</feature>
<organism evidence="6">
    <name type="scientific">Fonticula alba</name>
    <name type="common">Slime mold</name>
    <dbReference type="NCBI Taxonomy" id="691883"/>
    <lineage>
        <taxon>Eukaryota</taxon>
        <taxon>Rotosphaerida</taxon>
        <taxon>Fonticulaceae</taxon>
        <taxon>Fonticula</taxon>
    </lineage>
</organism>
<dbReference type="RefSeq" id="XP_009496584.1">
    <property type="nucleotide sequence ID" value="XM_009498309.1"/>
</dbReference>
<reference evidence="6" key="1">
    <citation type="submission" date="2013-04" db="EMBL/GenBank/DDBJ databases">
        <title>The Genome Sequence of Fonticula alba ATCC 38817.</title>
        <authorList>
            <consortium name="The Broad Institute Genomics Platform"/>
            <person name="Russ C."/>
            <person name="Cuomo C."/>
            <person name="Burger G."/>
            <person name="Gray M.W."/>
            <person name="Holland P.W.H."/>
            <person name="King N."/>
            <person name="Lang F.B.F."/>
            <person name="Roger A.J."/>
            <person name="Ruiz-Trillo I."/>
            <person name="Brown M."/>
            <person name="Walker B."/>
            <person name="Young S."/>
            <person name="Zeng Q."/>
            <person name="Gargeya S."/>
            <person name="Fitzgerald M."/>
            <person name="Haas B."/>
            <person name="Abouelleil A."/>
            <person name="Allen A.W."/>
            <person name="Alvarado L."/>
            <person name="Arachchi H.M."/>
            <person name="Berlin A.M."/>
            <person name="Chapman S.B."/>
            <person name="Gainer-Dewar J."/>
            <person name="Goldberg J."/>
            <person name="Griggs A."/>
            <person name="Gujja S."/>
            <person name="Hansen M."/>
            <person name="Howarth C."/>
            <person name="Imamovic A."/>
            <person name="Ireland A."/>
            <person name="Larimer J."/>
            <person name="McCowan C."/>
            <person name="Murphy C."/>
            <person name="Pearson M."/>
            <person name="Poon T.W."/>
            <person name="Priest M."/>
            <person name="Roberts A."/>
            <person name="Saif S."/>
            <person name="Shea T."/>
            <person name="Sisk P."/>
            <person name="Sykes S."/>
            <person name="Wortman J."/>
            <person name="Nusbaum C."/>
            <person name="Birren B."/>
        </authorList>
    </citation>
    <scope>NUCLEOTIDE SEQUENCE [LARGE SCALE GENOMIC DNA]</scope>
    <source>
        <strain evidence="6">ATCC 38817</strain>
    </source>
</reference>
<feature type="compositionally biased region" description="Acidic residues" evidence="4">
    <location>
        <begin position="1394"/>
        <end position="1410"/>
    </location>
</feature>
<evidence type="ECO:0000256" key="1">
    <source>
        <dbReference type="ARBA" id="ARBA00022679"/>
    </source>
</evidence>
<dbReference type="PROSITE" id="PS50237">
    <property type="entry name" value="HECT"/>
    <property type="match status" value="1"/>
</dbReference>
<dbReference type="Pfam" id="PF00632">
    <property type="entry name" value="HECT"/>
    <property type="match status" value="1"/>
</dbReference>
<protein>
    <recommendedName>
        <fullName evidence="5">HECT domain-containing protein</fullName>
    </recommendedName>
</protein>
<dbReference type="PANTHER" id="PTHR45670">
    <property type="entry name" value="E3 UBIQUITIN-PROTEIN LIGASE TRIP12"/>
    <property type="match status" value="1"/>
</dbReference>
<dbReference type="InterPro" id="IPR035983">
    <property type="entry name" value="Hect_E3_ubiquitin_ligase"/>
</dbReference>
<dbReference type="SUPFAM" id="SSF56204">
    <property type="entry name" value="Hect, E3 ligase catalytic domain"/>
    <property type="match status" value="1"/>
</dbReference>
<name>A0A058Z531_FONAL</name>